<gene>
    <name evidence="1" type="ORF">OSTQU699_LOCUS1797</name>
</gene>
<organism evidence="1 2">
    <name type="scientific">Ostreobium quekettii</name>
    <dbReference type="NCBI Taxonomy" id="121088"/>
    <lineage>
        <taxon>Eukaryota</taxon>
        <taxon>Viridiplantae</taxon>
        <taxon>Chlorophyta</taxon>
        <taxon>core chlorophytes</taxon>
        <taxon>Ulvophyceae</taxon>
        <taxon>TCBD clade</taxon>
        <taxon>Bryopsidales</taxon>
        <taxon>Ostreobineae</taxon>
        <taxon>Ostreobiaceae</taxon>
        <taxon>Ostreobium</taxon>
    </lineage>
</organism>
<proteinExistence type="predicted"/>
<protein>
    <submittedName>
        <fullName evidence="1">Uncharacterized protein</fullName>
    </submittedName>
</protein>
<evidence type="ECO:0000313" key="1">
    <source>
        <dbReference type="EMBL" id="CAD7696436.1"/>
    </source>
</evidence>
<sequence>MALGRCPTAPPIPNACPSRGASLRRAAYPLLGGPVLRPCRKVANRSAFQPMAMPGSCRLMFGREGAYGARSGGATSRSAAVSEGSSQYKRPMLDAQIVVEGAEVWKAQW</sequence>
<keyword evidence="2" id="KW-1185">Reference proteome</keyword>
<dbReference type="EMBL" id="CAJHUC010000478">
    <property type="protein sequence ID" value="CAD7696436.1"/>
    <property type="molecule type" value="Genomic_DNA"/>
</dbReference>
<comment type="caution">
    <text evidence="1">The sequence shown here is derived from an EMBL/GenBank/DDBJ whole genome shotgun (WGS) entry which is preliminary data.</text>
</comment>
<accession>A0A8S1IRE3</accession>
<reference evidence="1" key="1">
    <citation type="submission" date="2020-12" db="EMBL/GenBank/DDBJ databases">
        <authorList>
            <person name="Iha C."/>
        </authorList>
    </citation>
    <scope>NUCLEOTIDE SEQUENCE</scope>
</reference>
<evidence type="ECO:0000313" key="2">
    <source>
        <dbReference type="Proteomes" id="UP000708148"/>
    </source>
</evidence>
<dbReference type="AlphaFoldDB" id="A0A8S1IRE3"/>
<name>A0A8S1IRE3_9CHLO</name>
<dbReference type="Proteomes" id="UP000708148">
    <property type="component" value="Unassembled WGS sequence"/>
</dbReference>